<protein>
    <recommendedName>
        <fullName evidence="2">BREX-1 system adenine-specific DNA-methyltransferase PglX</fullName>
    </recommendedName>
</protein>
<sequence length="648" mass="73872">MVKNRVVFTVTLGELAEVPGMPFAYWAPESLRELFRKYPPLDCDVARMPDKPKIADVKQGLATADDLRFTRFFWEVPVEAIGASREETFQGKKWVPFAKGGRPFYHDIQLVVNWERDGEEIKAYCDASGRQLSRPQNESFYFREGLAWTKSAWIRDDPRIDAGLLPTGAIFTAKRMAIFAGQSEKELFSLCAFLRSLLATVFVNLMNPSGRNREAGHLAQLPISPGFLSNEPLLDLAREAYDRLQEWATGDETATVFVAPWILQVFEAVRSGTLHMPATGHPLARDFAWRYGIPEAALERGRSAIQNKFSLYALAEACVIWETELRKRIDEIHGQIDDEVFRLYGISEEDRAVIEAEMGKPAEVEEPESEGMEAGMEEDTQSGGVLTVEEHLRRLVHYLAHQVVREDPDGIVPLRDCYLAGRSEPEPGLVSRTRRKLQEIFGDEAMPAVERELQRALGKSLDDWLAADFFRYHVGLYRLRPIVWQIVPPGGQGNQSLRRKAATRAARCPYFSVFLSWHRLDADTLRKIRHVYLQPFLDAAEREVQKLEQKVTELRGSGVPFGRLAEEEQEFQQVRFEFGRLKDLAERIETLLRPHALRVESRSEWVKEKVNEIVSGGYCPNRDYGVRVNIEPLKQMGILPEDAARVRG</sequence>
<evidence type="ECO:0000313" key="1">
    <source>
        <dbReference type="EMBL" id="HGY38491.1"/>
    </source>
</evidence>
<reference evidence="1" key="1">
    <citation type="journal article" date="2020" name="mSystems">
        <title>Genome- and Community-Level Interaction Insights into Carbon Utilization and Element Cycling Functions of Hydrothermarchaeota in Hydrothermal Sediment.</title>
        <authorList>
            <person name="Zhou Z."/>
            <person name="Liu Y."/>
            <person name="Xu W."/>
            <person name="Pan J."/>
            <person name="Luo Z.H."/>
            <person name="Li M."/>
        </authorList>
    </citation>
    <scope>NUCLEOTIDE SEQUENCE [LARGE SCALE GENOMIC DNA]</scope>
    <source>
        <strain evidence="1">SpSt-82</strain>
    </source>
</reference>
<dbReference type="AlphaFoldDB" id="A0A7V4TES9"/>
<proteinExistence type="predicted"/>
<name>A0A7V4TES9_9BACT</name>
<dbReference type="EMBL" id="DTIY01000010">
    <property type="protein sequence ID" value="HGY38491.1"/>
    <property type="molecule type" value="Genomic_DNA"/>
</dbReference>
<gene>
    <name evidence="1" type="ORF">ENW11_01595</name>
</gene>
<evidence type="ECO:0008006" key="2">
    <source>
        <dbReference type="Google" id="ProtNLM"/>
    </source>
</evidence>
<organism evidence="1">
    <name type="scientific">Candidatus Caldatribacterium saccharofermentans</name>
    <dbReference type="NCBI Taxonomy" id="1454753"/>
    <lineage>
        <taxon>Bacteria</taxon>
        <taxon>Pseudomonadati</taxon>
        <taxon>Atribacterota</taxon>
        <taxon>Atribacteria</taxon>
        <taxon>Atribacterales</taxon>
        <taxon>Candidatus Caldatribacteriaceae</taxon>
        <taxon>Candidatus Caldatribacterium</taxon>
    </lineage>
</organism>
<comment type="caution">
    <text evidence="1">The sequence shown here is derived from an EMBL/GenBank/DDBJ whole genome shotgun (WGS) entry which is preliminary data.</text>
</comment>
<accession>A0A7V4TES9</accession>